<dbReference type="KEGG" id="spar:SPRG_17001"/>
<dbReference type="EMBL" id="KK583765">
    <property type="protein sequence ID" value="KDO17137.1"/>
    <property type="molecule type" value="Genomic_DNA"/>
</dbReference>
<sequence length="313" mass="34544">MASPTTALTRGLRLSYLRHFINSHGGEARFAGMTTAQVCFEFVVPLTVASQLSLVDHVANDPATADYVAPANWYVSHAWQYLFLETVDSLERFFADRGLSDDAVLWFCVFNNNQHLAATQSFASWSSTFKNGLAAIGNVVMIMHPWNDPIVLRRSWCVFEVYVAVTLGARFEIALAQDQEATFLDDIADDGAFYRMLSTIKSEDSETTVPSDRDGIFDLIRAETSFAAVDRLIFSTLSNWIKTTLEASIASTPSLVKKAARWLHLGGIHMSETNPAESERCFHHAIDLFTQAIGSGRGDGFAAQTTERVGAVL</sequence>
<evidence type="ECO:0000313" key="2">
    <source>
        <dbReference type="Proteomes" id="UP000030745"/>
    </source>
</evidence>
<dbReference type="OrthoDB" id="435799at2759"/>
<dbReference type="RefSeq" id="XP_012212157.1">
    <property type="nucleotide sequence ID" value="XM_012356767.1"/>
</dbReference>
<keyword evidence="2" id="KW-1185">Reference proteome</keyword>
<proteinExistence type="predicted"/>
<dbReference type="OMA" id="KARRWCH"/>
<evidence type="ECO:0000313" key="1">
    <source>
        <dbReference type="EMBL" id="KDO17137.1"/>
    </source>
</evidence>
<organism evidence="1 2">
    <name type="scientific">Saprolegnia parasitica (strain CBS 223.65)</name>
    <dbReference type="NCBI Taxonomy" id="695850"/>
    <lineage>
        <taxon>Eukaryota</taxon>
        <taxon>Sar</taxon>
        <taxon>Stramenopiles</taxon>
        <taxon>Oomycota</taxon>
        <taxon>Saprolegniomycetes</taxon>
        <taxon>Saprolegniales</taxon>
        <taxon>Saprolegniaceae</taxon>
        <taxon>Saprolegnia</taxon>
    </lineage>
</organism>
<gene>
    <name evidence="1" type="ORF">SPRG_17001</name>
</gene>
<dbReference type="Proteomes" id="UP000030745">
    <property type="component" value="Unassembled WGS sequence"/>
</dbReference>
<accession>A0A067BR36</accession>
<dbReference type="VEuPathDB" id="FungiDB:SPRG_17001"/>
<reference evidence="1 2" key="1">
    <citation type="journal article" date="2013" name="PLoS Genet.">
        <title>Distinctive expansion of potential virulence genes in the genome of the oomycete fish pathogen Saprolegnia parasitica.</title>
        <authorList>
            <person name="Jiang R.H."/>
            <person name="de Bruijn I."/>
            <person name="Haas B.J."/>
            <person name="Belmonte R."/>
            <person name="Lobach L."/>
            <person name="Christie J."/>
            <person name="van den Ackerveken G."/>
            <person name="Bottin A."/>
            <person name="Bulone V."/>
            <person name="Diaz-Moreno S.M."/>
            <person name="Dumas B."/>
            <person name="Fan L."/>
            <person name="Gaulin E."/>
            <person name="Govers F."/>
            <person name="Grenville-Briggs L.J."/>
            <person name="Horner N.R."/>
            <person name="Levin J.Z."/>
            <person name="Mammella M."/>
            <person name="Meijer H.J."/>
            <person name="Morris P."/>
            <person name="Nusbaum C."/>
            <person name="Oome S."/>
            <person name="Phillips A.J."/>
            <person name="van Rooyen D."/>
            <person name="Rzeszutek E."/>
            <person name="Saraiva M."/>
            <person name="Secombes C.J."/>
            <person name="Seidl M.F."/>
            <person name="Snel B."/>
            <person name="Stassen J.H."/>
            <person name="Sykes S."/>
            <person name="Tripathy S."/>
            <person name="van den Berg H."/>
            <person name="Vega-Arreguin J.C."/>
            <person name="Wawra S."/>
            <person name="Young S.K."/>
            <person name="Zeng Q."/>
            <person name="Dieguez-Uribeondo J."/>
            <person name="Russ C."/>
            <person name="Tyler B.M."/>
            <person name="van West P."/>
        </authorList>
    </citation>
    <scope>NUCLEOTIDE SEQUENCE [LARGE SCALE GENOMIC DNA]</scope>
    <source>
        <strain evidence="1 2">CBS 223.65</strain>
    </source>
</reference>
<dbReference type="AlphaFoldDB" id="A0A067BR36"/>
<name>A0A067BR36_SAPPC</name>
<dbReference type="GeneID" id="24138574"/>
<protein>
    <submittedName>
        <fullName evidence="1">Uncharacterized protein</fullName>
    </submittedName>
</protein>